<evidence type="ECO:0000313" key="11">
    <source>
        <dbReference type="Proteomes" id="UP000317429"/>
    </source>
</evidence>
<evidence type="ECO:0000256" key="7">
    <source>
        <dbReference type="ARBA" id="ARBA00023237"/>
    </source>
</evidence>
<keyword evidence="4" id="KW-0812">Transmembrane</keyword>
<name>A0A518DDB6_9BACT</name>
<dbReference type="GO" id="GO:0044718">
    <property type="term" value="P:siderophore transmembrane transport"/>
    <property type="evidence" value="ECO:0007669"/>
    <property type="project" value="TreeGrafter"/>
</dbReference>
<evidence type="ECO:0000256" key="6">
    <source>
        <dbReference type="ARBA" id="ARBA00023136"/>
    </source>
</evidence>
<evidence type="ECO:0000259" key="9">
    <source>
        <dbReference type="Pfam" id="PF00593"/>
    </source>
</evidence>
<organism evidence="10 11">
    <name type="scientific">Pirellulimonas nuda</name>
    <dbReference type="NCBI Taxonomy" id="2528009"/>
    <lineage>
        <taxon>Bacteria</taxon>
        <taxon>Pseudomonadati</taxon>
        <taxon>Planctomycetota</taxon>
        <taxon>Planctomycetia</taxon>
        <taxon>Pirellulales</taxon>
        <taxon>Lacipirellulaceae</taxon>
        <taxon>Pirellulimonas</taxon>
    </lineage>
</organism>
<dbReference type="InterPro" id="IPR036942">
    <property type="entry name" value="Beta-barrel_TonB_sf"/>
</dbReference>
<dbReference type="PANTHER" id="PTHR30069:SF49">
    <property type="entry name" value="OUTER MEMBRANE PROTEIN C"/>
    <property type="match status" value="1"/>
</dbReference>
<gene>
    <name evidence="10" type="ORF">Pla175_28160</name>
</gene>
<dbReference type="KEGG" id="pnd:Pla175_28160"/>
<accession>A0A518DDB6</accession>
<feature type="domain" description="TonB-dependent receptor-like beta-barrel" evidence="9">
    <location>
        <begin position="222"/>
        <end position="737"/>
    </location>
</feature>
<keyword evidence="10" id="KW-0675">Receptor</keyword>
<keyword evidence="3" id="KW-1134">Transmembrane beta strand</keyword>
<comment type="subcellular location">
    <subcellularLocation>
        <location evidence="1">Cell outer membrane</location>
        <topology evidence="1">Multi-pass membrane protein</topology>
    </subcellularLocation>
</comment>
<evidence type="ECO:0000256" key="4">
    <source>
        <dbReference type="ARBA" id="ARBA00022692"/>
    </source>
</evidence>
<keyword evidence="11" id="KW-1185">Reference proteome</keyword>
<feature type="chain" id="PRO_5021849307" evidence="8">
    <location>
        <begin position="22"/>
        <end position="773"/>
    </location>
</feature>
<evidence type="ECO:0000256" key="3">
    <source>
        <dbReference type="ARBA" id="ARBA00022452"/>
    </source>
</evidence>
<dbReference type="GO" id="GO:0009279">
    <property type="term" value="C:cell outer membrane"/>
    <property type="evidence" value="ECO:0007669"/>
    <property type="project" value="UniProtKB-SubCell"/>
</dbReference>
<dbReference type="InterPro" id="IPR000531">
    <property type="entry name" value="Beta-barrel_TonB"/>
</dbReference>
<proteinExistence type="predicted"/>
<evidence type="ECO:0000256" key="8">
    <source>
        <dbReference type="SAM" id="SignalP"/>
    </source>
</evidence>
<dbReference type="Pfam" id="PF00593">
    <property type="entry name" value="TonB_dep_Rec_b-barrel"/>
    <property type="match status" value="1"/>
</dbReference>
<evidence type="ECO:0000256" key="2">
    <source>
        <dbReference type="ARBA" id="ARBA00022448"/>
    </source>
</evidence>
<evidence type="ECO:0000256" key="5">
    <source>
        <dbReference type="ARBA" id="ARBA00023077"/>
    </source>
</evidence>
<keyword evidence="8" id="KW-0732">Signal</keyword>
<protein>
    <submittedName>
        <fullName evidence="10">TonB dependent receptor</fullName>
    </submittedName>
</protein>
<keyword evidence="7" id="KW-0998">Cell outer membrane</keyword>
<evidence type="ECO:0000313" key="10">
    <source>
        <dbReference type="EMBL" id="QDU89426.1"/>
    </source>
</evidence>
<dbReference type="PANTHER" id="PTHR30069">
    <property type="entry name" value="TONB-DEPENDENT OUTER MEMBRANE RECEPTOR"/>
    <property type="match status" value="1"/>
</dbReference>
<dbReference type="SUPFAM" id="SSF56935">
    <property type="entry name" value="Porins"/>
    <property type="match status" value="1"/>
</dbReference>
<keyword evidence="6" id="KW-0472">Membrane</keyword>
<dbReference type="Gene3D" id="2.40.170.20">
    <property type="entry name" value="TonB-dependent receptor, beta-barrel domain"/>
    <property type="match status" value="1"/>
</dbReference>
<reference evidence="10 11" key="1">
    <citation type="submission" date="2019-02" db="EMBL/GenBank/DDBJ databases">
        <title>Deep-cultivation of Planctomycetes and their phenomic and genomic characterization uncovers novel biology.</title>
        <authorList>
            <person name="Wiegand S."/>
            <person name="Jogler M."/>
            <person name="Boedeker C."/>
            <person name="Pinto D."/>
            <person name="Vollmers J."/>
            <person name="Rivas-Marin E."/>
            <person name="Kohn T."/>
            <person name="Peeters S.H."/>
            <person name="Heuer A."/>
            <person name="Rast P."/>
            <person name="Oberbeckmann S."/>
            <person name="Bunk B."/>
            <person name="Jeske O."/>
            <person name="Meyerdierks A."/>
            <person name="Storesund J.E."/>
            <person name="Kallscheuer N."/>
            <person name="Luecker S."/>
            <person name="Lage O.M."/>
            <person name="Pohl T."/>
            <person name="Merkel B.J."/>
            <person name="Hornburger P."/>
            <person name="Mueller R.-W."/>
            <person name="Bruemmer F."/>
            <person name="Labrenz M."/>
            <person name="Spormann A.M."/>
            <person name="Op den Camp H."/>
            <person name="Overmann J."/>
            <person name="Amann R."/>
            <person name="Jetten M.S.M."/>
            <person name="Mascher T."/>
            <person name="Medema M.H."/>
            <person name="Devos D.P."/>
            <person name="Kaster A.-K."/>
            <person name="Ovreas L."/>
            <person name="Rohde M."/>
            <person name="Galperin M.Y."/>
            <person name="Jogler C."/>
        </authorList>
    </citation>
    <scope>NUCLEOTIDE SEQUENCE [LARGE SCALE GENOMIC DNA]</scope>
    <source>
        <strain evidence="10 11">Pla175</strain>
    </source>
</reference>
<dbReference type="Proteomes" id="UP000317429">
    <property type="component" value="Chromosome"/>
</dbReference>
<dbReference type="AlphaFoldDB" id="A0A518DDB6"/>
<sequence length="773" mass="83711" precursor="true">MGAGRFISLVLPIFVLASVNAASGHDGYASYGDVVWASDRAEQAQFQAPLLPQADLGIVPQAPQASSAQLRLASVEGLTPLGVNFATAGDAKFRGATDAGDLLGLAPGVVNLGVQHRNPIVTDPRVRGSRVGALAASGSYWVPARIDLDTAVSKIDSRWIDDVLVVAGPYSALHGPGFEFVDIELAKAPRYSGGYESHGVTGLDYKANGQQWHGRQAFEGGSDVWGFRVGYNHRTGSDYTTGNGEQVAASYNARSWNVALGANLTESTTVDLHLLRLDQTDVELPGQAFDISYLVTDGYEVGLVLEDRPRADRLLVEAWYNRTRFDGNAQNPSKRAQFPYLDFIEFVGFTNVDSMSTGYRAAGVWDGEEGETLTLGADLRYIRQELNEITSGQQGFFAWDDANSPIPRSDSANPGLFAEYAAHSESGTRVKLGGRLDLVAMDVLADAASLANVGIVQTSAAAILGTSDFDQDELLGLCYLAVDQELGDGFWVGSSVGYAERAPNLTERYAIEPFMFLLQNGLNTVTGNPLLDKERRLQVDLRASKQAEFVRGDVTLFHAWAWDYITFQALSTVTGPPQGDIQQVNLNYVNTKLATLWGAEARGECDLTGTCTGFSTLRYVEGTDQNRDGSYATRQATATTPSENFAGLSRGFFSGLTGDDNEPLPGILPFESRIGLRLHEADPAPWWLVEVSARLVDAQHRVARSLLESTTPAFVTFDLRSSWRPRERVVLVAGVENFTDRNYREALDFRSTGGGPSVFRPGVTAYVGGELAY</sequence>
<dbReference type="GO" id="GO:0015344">
    <property type="term" value="F:siderophore uptake transmembrane transporter activity"/>
    <property type="evidence" value="ECO:0007669"/>
    <property type="project" value="TreeGrafter"/>
</dbReference>
<dbReference type="InterPro" id="IPR039426">
    <property type="entry name" value="TonB-dep_rcpt-like"/>
</dbReference>
<evidence type="ECO:0000256" key="1">
    <source>
        <dbReference type="ARBA" id="ARBA00004571"/>
    </source>
</evidence>
<dbReference type="EMBL" id="CP036291">
    <property type="protein sequence ID" value="QDU89426.1"/>
    <property type="molecule type" value="Genomic_DNA"/>
</dbReference>
<keyword evidence="5" id="KW-0798">TonB box</keyword>
<feature type="signal peptide" evidence="8">
    <location>
        <begin position="1"/>
        <end position="21"/>
    </location>
</feature>
<keyword evidence="2" id="KW-0813">Transport</keyword>